<sequence>MFIKHSHILAGLALSLSFFGINPAQADTNQKEIFLSQLRGSAIEDPIDVYRADWLKFKFEDYAIGRIRGVTGDVAQIQIISAGQSKDAHIRMHYDVGMFTKGERDVWRVSTQMPRQWPTLVAGSDVIMKEVDGQWVIVSPKRSDLDAYFAYAQPSWVSRLDLREVPLVTRTDINWGRPDVSLPPLQPNRKQVAPEPVPGMW</sequence>
<name>A0A086CGZ2_9CHRO</name>
<keyword evidence="2" id="KW-0732">Signal</keyword>
<gene>
    <name evidence="3" type="ORF">ucyna2_00769</name>
</gene>
<organism evidence="3 4">
    <name type="scientific">Candidatus Atelocyanobacterium thalassa isolate SIO64986</name>
    <dbReference type="NCBI Taxonomy" id="1527444"/>
    <lineage>
        <taxon>Bacteria</taxon>
        <taxon>Bacillati</taxon>
        <taxon>Cyanobacteriota</taxon>
        <taxon>Cyanophyceae</taxon>
        <taxon>Oscillatoriophycideae</taxon>
        <taxon>Chroococcales</taxon>
        <taxon>Aphanothecaceae</taxon>
        <taxon>Candidatus Atelocyanobacterium</taxon>
        <taxon>Candidatus Atelocyanobacterium thalassae</taxon>
    </lineage>
</organism>
<dbReference type="EMBL" id="JPSP01000007">
    <property type="protein sequence ID" value="KFF41456.1"/>
    <property type="molecule type" value="Genomic_DNA"/>
</dbReference>
<comment type="caution">
    <text evidence="3">The sequence shown here is derived from an EMBL/GenBank/DDBJ whole genome shotgun (WGS) entry which is preliminary data.</text>
</comment>
<dbReference type="PATRIC" id="fig|1527444.3.peg.732"/>
<feature type="chain" id="PRO_5001805061" evidence="2">
    <location>
        <begin position="27"/>
        <end position="201"/>
    </location>
</feature>
<evidence type="ECO:0000256" key="1">
    <source>
        <dbReference type="SAM" id="MobiDB-lite"/>
    </source>
</evidence>
<proteinExistence type="predicted"/>
<dbReference type="eggNOG" id="ENOG5033RV5">
    <property type="taxonomic scope" value="Bacteria"/>
</dbReference>
<feature type="signal peptide" evidence="2">
    <location>
        <begin position="1"/>
        <end position="26"/>
    </location>
</feature>
<protein>
    <submittedName>
        <fullName evidence="3">Uncharacterized protein</fullName>
    </submittedName>
</protein>
<accession>A0A086CGZ2</accession>
<dbReference type="AlphaFoldDB" id="A0A086CGZ2"/>
<dbReference type="STRING" id="1527444.ucyna2_00769"/>
<evidence type="ECO:0000256" key="2">
    <source>
        <dbReference type="SAM" id="SignalP"/>
    </source>
</evidence>
<evidence type="ECO:0000313" key="4">
    <source>
        <dbReference type="Proteomes" id="UP000028922"/>
    </source>
</evidence>
<feature type="region of interest" description="Disordered" evidence="1">
    <location>
        <begin position="178"/>
        <end position="201"/>
    </location>
</feature>
<reference evidence="3 4" key="1">
    <citation type="submission" date="2014-08" db="EMBL/GenBank/DDBJ databases">
        <title>Comparative genomics reveals surprising divergence of two closely related strains of uncultivated UCYN-A cyanobacteria.</title>
        <authorList>
            <person name="Bombar D."/>
            <person name="Heller P."/>
            <person name="Sanchez-Baracaldo P."/>
            <person name="Carter B.J."/>
            <person name="Zert J.P."/>
        </authorList>
    </citation>
    <scope>NUCLEOTIDE SEQUENCE [LARGE SCALE GENOMIC DNA]</scope>
</reference>
<dbReference type="Proteomes" id="UP000028922">
    <property type="component" value="Unassembled WGS sequence"/>
</dbReference>
<evidence type="ECO:0000313" key="3">
    <source>
        <dbReference type="EMBL" id="KFF41456.1"/>
    </source>
</evidence>